<dbReference type="InParanoid" id="E3NX81"/>
<reference evidence="3" key="2">
    <citation type="journal article" date="2011" name="Proc. Natl. Acad. Sci. U.S.A.">
        <title>Obligate biotrophy features unraveled by the genomic analysis of rust fungi.</title>
        <authorList>
            <person name="Duplessis S."/>
            <person name="Cuomo C.A."/>
            <person name="Lin Y.-C."/>
            <person name="Aerts A."/>
            <person name="Tisserant E."/>
            <person name="Veneault-Fourrey C."/>
            <person name="Joly D.L."/>
            <person name="Hacquard S."/>
            <person name="Amselem J."/>
            <person name="Cantarel B.L."/>
            <person name="Chiu R."/>
            <person name="Coutinho P.M."/>
            <person name="Feau N."/>
            <person name="Field M."/>
            <person name="Frey P."/>
            <person name="Gelhaye E."/>
            <person name="Goldberg J."/>
            <person name="Grabherr M.G."/>
            <person name="Kodira C.D."/>
            <person name="Kohler A."/>
            <person name="Kuees U."/>
            <person name="Lindquist E.A."/>
            <person name="Lucas S.M."/>
            <person name="Mago R."/>
            <person name="Mauceli E."/>
            <person name="Morin E."/>
            <person name="Murat C."/>
            <person name="Pangilinan J.L."/>
            <person name="Park R."/>
            <person name="Pearson M."/>
            <person name="Quesneville H."/>
            <person name="Rouhier N."/>
            <person name="Sakthikumar S."/>
            <person name="Salamov A.A."/>
            <person name="Schmutz J."/>
            <person name="Selles B."/>
            <person name="Shapiro H."/>
            <person name="Tanguay P."/>
            <person name="Tuskan G.A."/>
            <person name="Henrissat B."/>
            <person name="Van de Peer Y."/>
            <person name="Rouze P."/>
            <person name="Ellis J.G."/>
            <person name="Dodds P.N."/>
            <person name="Schein J.E."/>
            <person name="Zhong S."/>
            <person name="Hamelin R.C."/>
            <person name="Grigoriev I.V."/>
            <person name="Szabo L.J."/>
            <person name="Martin F."/>
        </authorList>
    </citation>
    <scope>NUCLEOTIDE SEQUENCE [LARGE SCALE GENOMIC DNA]</scope>
    <source>
        <strain evidence="3">CRL 75-36-700-3 / race SCCL</strain>
    </source>
</reference>
<dbReference type="RefSeq" id="XP_003338599.2">
    <property type="nucleotide sequence ID" value="XM_003338551.2"/>
</dbReference>
<dbReference type="OrthoDB" id="2511834at2759"/>
<feature type="compositionally biased region" description="Low complexity" evidence="1">
    <location>
        <begin position="358"/>
        <end position="373"/>
    </location>
</feature>
<keyword evidence="3" id="KW-1185">Reference proteome</keyword>
<evidence type="ECO:0000313" key="3">
    <source>
        <dbReference type="Proteomes" id="UP000008783"/>
    </source>
</evidence>
<gene>
    <name evidence="2" type="ORF">PGTG_20068</name>
</gene>
<dbReference type="KEGG" id="pgr:PGTG_20068"/>
<feature type="compositionally biased region" description="Low complexity" evidence="1">
    <location>
        <begin position="610"/>
        <end position="622"/>
    </location>
</feature>
<feature type="compositionally biased region" description="Polar residues" evidence="1">
    <location>
        <begin position="511"/>
        <end position="527"/>
    </location>
</feature>
<feature type="compositionally biased region" description="Polar residues" evidence="1">
    <location>
        <begin position="270"/>
        <end position="297"/>
    </location>
</feature>
<feature type="compositionally biased region" description="Polar residues" evidence="1">
    <location>
        <begin position="536"/>
        <end position="546"/>
    </location>
</feature>
<dbReference type="PANTHER" id="PTHR24216">
    <property type="entry name" value="PAXILLIN-RELATED"/>
    <property type="match status" value="1"/>
</dbReference>
<evidence type="ECO:0000313" key="2">
    <source>
        <dbReference type="EMBL" id="EFP94180.2"/>
    </source>
</evidence>
<feature type="compositionally biased region" description="Polar residues" evidence="1">
    <location>
        <begin position="588"/>
        <end position="604"/>
    </location>
</feature>
<dbReference type="VEuPathDB" id="FungiDB:PGTG_20068"/>
<feature type="region of interest" description="Disordered" evidence="1">
    <location>
        <begin position="222"/>
        <end position="304"/>
    </location>
</feature>
<feature type="region of interest" description="Disordered" evidence="1">
    <location>
        <begin position="1"/>
        <end position="48"/>
    </location>
</feature>
<feature type="region of interest" description="Disordered" evidence="1">
    <location>
        <begin position="330"/>
        <end position="695"/>
    </location>
</feature>
<sequence length="1237" mass="137063">MPPNTRSQKREAAKNQNYTPAGPKVYASEDIPSSQQATSPDSPSIPLYQRSTKWMKGALTPLNTRVEHEEDSPASVKTDSLDVSQVENLKDHLLELKRKVQLQIGEIEEKVSLETLAPMFFEKHQEYMDDIKQLVEVCQCRIGQAADSGERRITGPIDIGSRLLSRTTKPLVRKRLDSLTEQPTPKKACLAETNRIVEDTPMESSANTQHERQHPLWAILTHSSPPYDSVTSSPNPDTSGMSLDQATPKKDSLAERYPRSEGISDRSVESDSNIQCDQPRISLSTQSNASPISSHHSITPAAAREVSVEASSSYSPLPSSLDIPQTQLSEERKELPVSDDDPPDDDPPEALTIEKAVLNPKSPLSPNGLPPSNAHSSSHNVPITPQPAEKTLNPDLPSPHEDSTKEKRVFHPEPPLFADSTSHTLPTMPLPAENASNPDRSSHNLPTTTHPAEKASIPYPSSDNVPMSTHPAEKASNPESSSPHEVITKEKPLFHPESPLSIHDLPLPEENASNPDRSSLNLPTTTHPAGKASIPGPSSDNVTISTHPAEKASNPESSSPHEVITKEKPLFHPESPLSIHDLPLPEENASNPDRSSPNLPTTTHPAGKASNPESSSSNPQEVVTKEKPLFCPESPLSIHNLPPSNPHSSTQSSPVTTHQAEKTDHALPLSTSEDLDKVHHGGQDKDGQNDGKQEMVDATKINVNSTSLDKYDMYADPILLEDVLIDTITSQTRCRHQLNVLKEIDGNTRMEFGWYTKDMLKAILLFTQVSYLEDPNRVHKPGTDSSGILWLDGNRWLSVQNIMADEKCLSQMLAQCPRLLQISATHPYFNKTIFKMDVLSKSIDAKLGGDFRSGSWFALNQLMCRSTPTKQYHSGDFSDASRTSLSRLTQITRNAASSLEALVMPPQQKSTSSKEDLEREGCRAALNFLFDRLSGLGAALPTNEKPPPNIWGVKMILTKIYELLLGIVLIYQGYRSKSQEIHPDCLEVTFVYLKKSSTKGFNRQYEGNPSFFVDHAKKMEEWRHLKQRCIGAVAIFVLFGVQGWFSCFKNRKKYNYTDIYSILTLAHDMTSREISILSPQTNPDLHTPWRHLNSFLVDLFCTTKMGLEDSNWYSAMYIWGSVLEVQTISYLVLQDVFEEFKNPGESLSSNGSTAPPTVVNPTATQTWHAIIDQVSLPAQVYYELRDIYEKDTGTKPHSVIPPFPSVAFQGIDIQSKYDQLTINDGNEEGSQDSQNIV</sequence>
<dbReference type="HOGENOM" id="CLU_267067_0_0_1"/>
<feature type="compositionally biased region" description="Polar residues" evidence="1">
    <location>
        <begin position="434"/>
        <end position="450"/>
    </location>
</feature>
<feature type="compositionally biased region" description="Polar residues" evidence="1">
    <location>
        <begin position="374"/>
        <end position="383"/>
    </location>
</feature>
<proteinExistence type="predicted"/>
<organism evidence="2 3">
    <name type="scientific">Puccinia graminis f. sp. tritici (strain CRL 75-36-700-3 / race SCCL)</name>
    <name type="common">Black stem rust fungus</name>
    <dbReference type="NCBI Taxonomy" id="418459"/>
    <lineage>
        <taxon>Eukaryota</taxon>
        <taxon>Fungi</taxon>
        <taxon>Dikarya</taxon>
        <taxon>Basidiomycota</taxon>
        <taxon>Pucciniomycotina</taxon>
        <taxon>Pucciniomycetes</taxon>
        <taxon>Pucciniales</taxon>
        <taxon>Pucciniaceae</taxon>
        <taxon>Puccinia</taxon>
    </lineage>
</organism>
<evidence type="ECO:0000256" key="1">
    <source>
        <dbReference type="SAM" id="MobiDB-lite"/>
    </source>
</evidence>
<feature type="compositionally biased region" description="Basic and acidic residues" evidence="1">
    <location>
        <begin position="247"/>
        <end position="269"/>
    </location>
</feature>
<feature type="compositionally biased region" description="Polar residues" evidence="1">
    <location>
        <begin position="646"/>
        <end position="658"/>
    </location>
</feature>
<feature type="compositionally biased region" description="Basic and acidic residues" evidence="1">
    <location>
        <begin position="398"/>
        <end position="411"/>
    </location>
</feature>
<name>E3NX81_PUCGT</name>
<dbReference type="PANTHER" id="PTHR24216:SF65">
    <property type="entry name" value="PAXILLIN-LIKE PROTEIN 1"/>
    <property type="match status" value="1"/>
</dbReference>
<accession>E3NX81</accession>
<dbReference type="GeneID" id="10535952"/>
<feature type="compositionally biased region" description="Polar residues" evidence="1">
    <location>
        <begin position="31"/>
        <end position="42"/>
    </location>
</feature>
<feature type="compositionally biased region" description="Acidic residues" evidence="1">
    <location>
        <begin position="337"/>
        <end position="348"/>
    </location>
</feature>
<protein>
    <recommendedName>
        <fullName evidence="4">Golgi to ER traffic-protein</fullName>
    </recommendedName>
</protein>
<feature type="compositionally biased region" description="Basic and acidic residues" evidence="1">
    <location>
        <begin position="674"/>
        <end position="695"/>
    </location>
</feature>
<feature type="compositionally biased region" description="Polar residues" evidence="1">
    <location>
        <begin position="222"/>
        <end position="245"/>
    </location>
</feature>
<evidence type="ECO:0008006" key="4">
    <source>
        <dbReference type="Google" id="ProtNLM"/>
    </source>
</evidence>
<dbReference type="Proteomes" id="UP000008783">
    <property type="component" value="Unassembled WGS sequence"/>
</dbReference>
<dbReference type="EMBL" id="DS989921">
    <property type="protein sequence ID" value="EFP94180.2"/>
    <property type="molecule type" value="Genomic_DNA"/>
</dbReference>
<dbReference type="AlphaFoldDB" id="E3NX81"/>
<reference key="1">
    <citation type="submission" date="2007-01" db="EMBL/GenBank/DDBJ databases">
        <title>The Genome Sequence of Puccinia graminis f. sp. tritici Strain CRL 75-36-700-3.</title>
        <authorList>
            <consortium name="The Broad Institute Genome Sequencing Platform"/>
            <person name="Birren B."/>
            <person name="Lander E."/>
            <person name="Galagan J."/>
            <person name="Nusbaum C."/>
            <person name="Devon K."/>
            <person name="Cuomo C."/>
            <person name="Jaffe D."/>
            <person name="Butler J."/>
            <person name="Alvarez P."/>
            <person name="Gnerre S."/>
            <person name="Grabherr M."/>
            <person name="Mauceli E."/>
            <person name="Brockman W."/>
            <person name="Young S."/>
            <person name="LaButti K."/>
            <person name="Sykes S."/>
            <person name="DeCaprio D."/>
            <person name="Crawford M."/>
            <person name="Koehrsen M."/>
            <person name="Engels R."/>
            <person name="Montgomery P."/>
            <person name="Pearson M."/>
            <person name="Howarth C."/>
            <person name="Larson L."/>
            <person name="White J."/>
            <person name="Zeng Q."/>
            <person name="Kodira C."/>
            <person name="Yandava C."/>
            <person name="Alvarado L."/>
            <person name="O'Leary S."/>
            <person name="Szabo L."/>
            <person name="Dean R."/>
            <person name="Schein J."/>
        </authorList>
    </citation>
    <scope>NUCLEOTIDE SEQUENCE</scope>
    <source>
        <strain>CRL 75-36-700-3</strain>
    </source>
</reference>
<dbReference type="STRING" id="418459.E3NX81"/>